<reference evidence="6 7" key="1">
    <citation type="journal article" date="2011" name="Proc. Natl. Acad. Sci. U.S.A.">
        <title>Evolutionary erosion of yeast sex chromosomes by mating-type switching accidents.</title>
        <authorList>
            <person name="Gordon J.L."/>
            <person name="Armisen D."/>
            <person name="Proux-Wera E."/>
            <person name="Oheigeartaigh S.S."/>
            <person name="Byrne K.P."/>
            <person name="Wolfe K.H."/>
        </authorList>
    </citation>
    <scope>NUCLEOTIDE SEQUENCE [LARGE SCALE GENOMIC DNA]</scope>
    <source>
        <strain evidence="7">ATCC MYA-139 / BCRC 22969 / CBS 8797 / CCRC 22969 / KCTC 17520 / NBRC 10181 / NCYC 3082</strain>
    </source>
</reference>
<evidence type="ECO:0000256" key="3">
    <source>
        <dbReference type="ARBA" id="ARBA00005254"/>
    </source>
</evidence>
<dbReference type="RefSeq" id="XP_022465215.1">
    <property type="nucleotide sequence ID" value="XM_022608750.1"/>
</dbReference>
<dbReference type="GeneID" id="34526684"/>
<dbReference type="PANTHER" id="PTHR43684:SF1">
    <property type="entry name" value="ENOYL-COA DELTA ISOMERASE 2"/>
    <property type="match status" value="1"/>
</dbReference>
<dbReference type="Gene3D" id="3.90.226.10">
    <property type="entry name" value="2-enoyl-CoA Hydratase, Chain A, domain 1"/>
    <property type="match status" value="1"/>
</dbReference>
<keyword evidence="4" id="KW-0576">Peroxisome</keyword>
<proteinExistence type="inferred from homology"/>
<dbReference type="Proteomes" id="UP000006310">
    <property type="component" value="Chromosome 6"/>
</dbReference>
<sequence>MTMKPEDKISGSVDGCFYVIKFNCPQTLNAMSYDDFLYTTRLLDRAERDPNVYFTVLQSSGKYFSSGADFRSVPNNPSGDEGTELTRWLENFLAKNQYITSSFIKHSKVLIACLNGPAIGLSAAIVLLCDLVYSMDARGTKNFLQFPFSQLGLSCEGATSVTLPQKIGRNAASTKLFFGERLYFADMLHSVINRDYALDDGDVDKFNTQVMQDLRAKIRGLYLPAVLQMKDVLRASNDTVSKLELANSKEVHGALPYWVDGEPQRRFARLRDAKLAARGRSKI</sequence>
<evidence type="ECO:0000313" key="6">
    <source>
        <dbReference type="EMBL" id="CCK70969.1"/>
    </source>
</evidence>
<dbReference type="CDD" id="cd06558">
    <property type="entry name" value="crotonase-like"/>
    <property type="match status" value="1"/>
</dbReference>
<evidence type="ECO:0000256" key="1">
    <source>
        <dbReference type="ARBA" id="ARBA00004275"/>
    </source>
</evidence>
<dbReference type="GO" id="GO:0004165">
    <property type="term" value="F:delta(3)-delta(2)-enoyl-CoA isomerase activity"/>
    <property type="evidence" value="ECO:0007669"/>
    <property type="project" value="EnsemblFungi"/>
</dbReference>
<dbReference type="InterPro" id="IPR051053">
    <property type="entry name" value="ECH/Chromodomain_protein"/>
</dbReference>
<dbReference type="InterPro" id="IPR001753">
    <property type="entry name" value="Enoyl-CoA_hydra/iso"/>
</dbReference>
<dbReference type="OMA" id="VVWPKIR"/>
<dbReference type="OrthoDB" id="2018133at2759"/>
<keyword evidence="7" id="KW-1185">Reference proteome</keyword>
<gene>
    <name evidence="6" type="primary">KNAG0F03070</name>
    <name evidence="6" type="ordered locus">KNAG_0F03070</name>
</gene>
<dbReference type="AlphaFoldDB" id="J7S7I0"/>
<comment type="similarity">
    <text evidence="3">Belongs to the enoyl-CoA hydratase/isomerase family.</text>
</comment>
<evidence type="ECO:0008006" key="8">
    <source>
        <dbReference type="Google" id="ProtNLM"/>
    </source>
</evidence>
<name>J7S7I0_HUIN7</name>
<organism evidence="6 7">
    <name type="scientific">Huiozyma naganishii (strain ATCC MYA-139 / BCRC 22969 / CBS 8797 / KCTC 17520 / NBRC 10181 / NCYC 3082 / Yp74L-3)</name>
    <name type="common">Yeast</name>
    <name type="synonym">Kazachstania naganishii</name>
    <dbReference type="NCBI Taxonomy" id="1071383"/>
    <lineage>
        <taxon>Eukaryota</taxon>
        <taxon>Fungi</taxon>
        <taxon>Dikarya</taxon>
        <taxon>Ascomycota</taxon>
        <taxon>Saccharomycotina</taxon>
        <taxon>Saccharomycetes</taxon>
        <taxon>Saccharomycetales</taxon>
        <taxon>Saccharomycetaceae</taxon>
        <taxon>Huiozyma</taxon>
    </lineage>
</organism>
<dbReference type="HOGENOM" id="CLU_009834_6_2_1"/>
<dbReference type="KEGG" id="kng:KNAG_0F03070"/>
<dbReference type="SUPFAM" id="SSF52096">
    <property type="entry name" value="ClpP/crotonase"/>
    <property type="match status" value="1"/>
</dbReference>
<evidence type="ECO:0000256" key="5">
    <source>
        <dbReference type="ARBA" id="ARBA00023235"/>
    </source>
</evidence>
<reference evidence="7" key="2">
    <citation type="submission" date="2012-08" db="EMBL/GenBank/DDBJ databases">
        <title>Genome sequence of Kazachstania naganishii.</title>
        <authorList>
            <person name="Gordon J.L."/>
            <person name="Armisen D."/>
            <person name="Proux-Wera E."/>
            <person name="OhEigeartaigh S.S."/>
            <person name="Byrne K.P."/>
            <person name="Wolfe K.H."/>
        </authorList>
    </citation>
    <scope>NUCLEOTIDE SEQUENCE [LARGE SCALE GENOMIC DNA]</scope>
    <source>
        <strain evidence="7">ATCC MYA-139 / BCRC 22969 / CBS 8797 / CCRC 22969 / KCTC 17520 / NBRC 10181 / NCYC 3082</strain>
    </source>
</reference>
<dbReference type="STRING" id="1071383.J7S7I0"/>
<keyword evidence="5" id="KW-0413">Isomerase</keyword>
<evidence type="ECO:0000313" key="7">
    <source>
        <dbReference type="Proteomes" id="UP000006310"/>
    </source>
</evidence>
<dbReference type="GO" id="GO:0005782">
    <property type="term" value="C:peroxisomal matrix"/>
    <property type="evidence" value="ECO:0007669"/>
    <property type="project" value="TreeGrafter"/>
</dbReference>
<evidence type="ECO:0000256" key="2">
    <source>
        <dbReference type="ARBA" id="ARBA00005005"/>
    </source>
</evidence>
<dbReference type="InterPro" id="IPR029045">
    <property type="entry name" value="ClpP/crotonase-like_dom_sf"/>
</dbReference>
<dbReference type="eggNOG" id="KOG0016">
    <property type="taxonomic scope" value="Eukaryota"/>
</dbReference>
<dbReference type="GO" id="GO:0006635">
    <property type="term" value="P:fatty acid beta-oxidation"/>
    <property type="evidence" value="ECO:0007669"/>
    <property type="project" value="EnsemblFungi"/>
</dbReference>
<dbReference type="Pfam" id="PF00378">
    <property type="entry name" value="ECH_1"/>
    <property type="match status" value="1"/>
</dbReference>
<accession>J7S7I0</accession>
<protein>
    <recommendedName>
        <fullName evidence="8">3-hydroxyisobutyryl-CoA hydrolase, mitochondrial</fullName>
    </recommendedName>
</protein>
<dbReference type="FunFam" id="3.90.226.10:FF:000048">
    <property type="entry name" value="3,2-trans-enoyl-CoA isomerase"/>
    <property type="match status" value="1"/>
</dbReference>
<evidence type="ECO:0000256" key="4">
    <source>
        <dbReference type="ARBA" id="ARBA00023140"/>
    </source>
</evidence>
<comment type="pathway">
    <text evidence="2">Lipid metabolism; fatty acid beta-oxidation.</text>
</comment>
<dbReference type="EMBL" id="HE978319">
    <property type="protein sequence ID" value="CCK70969.1"/>
    <property type="molecule type" value="Genomic_DNA"/>
</dbReference>
<dbReference type="PANTHER" id="PTHR43684">
    <property type="match status" value="1"/>
</dbReference>
<comment type="subcellular location">
    <subcellularLocation>
        <location evidence="1">Peroxisome</location>
    </subcellularLocation>
</comment>